<dbReference type="PANTHER" id="PTHR45654">
    <property type="entry name" value="HOMEOBOX-LEUCINE ZIPPER PROTEIN MERISTEM L1"/>
    <property type="match status" value="1"/>
</dbReference>
<feature type="region of interest" description="Disordered" evidence="8">
    <location>
        <begin position="83"/>
        <end position="107"/>
    </location>
</feature>
<reference evidence="10" key="1">
    <citation type="submission" date="2023-02" db="EMBL/GenBank/DDBJ databases">
        <title>Genome of toxic invasive species Heracleum sosnowskyi carries increased number of genes despite the absence of recent whole-genome duplications.</title>
        <authorList>
            <person name="Schelkunov M."/>
            <person name="Shtratnikova V."/>
            <person name="Makarenko M."/>
            <person name="Klepikova A."/>
            <person name="Omelchenko D."/>
            <person name="Novikova G."/>
            <person name="Obukhova E."/>
            <person name="Bogdanov V."/>
            <person name="Penin A."/>
            <person name="Logacheva M."/>
        </authorList>
    </citation>
    <scope>NUCLEOTIDE SEQUENCE</scope>
    <source>
        <strain evidence="10">Hsosn_3</strain>
        <tissue evidence="10">Leaf</tissue>
    </source>
</reference>
<feature type="region of interest" description="Disordered" evidence="8">
    <location>
        <begin position="224"/>
        <end position="250"/>
    </location>
</feature>
<evidence type="ECO:0000256" key="7">
    <source>
        <dbReference type="SAM" id="Coils"/>
    </source>
</evidence>
<dbReference type="GO" id="GO:0003677">
    <property type="term" value="F:DNA binding"/>
    <property type="evidence" value="ECO:0007669"/>
    <property type="project" value="UniProtKB-UniRule"/>
</dbReference>
<dbReference type="SUPFAM" id="SSF46689">
    <property type="entry name" value="Homeodomain-like"/>
    <property type="match status" value="1"/>
</dbReference>
<evidence type="ECO:0000313" key="11">
    <source>
        <dbReference type="Proteomes" id="UP001237642"/>
    </source>
</evidence>
<keyword evidence="11" id="KW-1185">Reference proteome</keyword>
<dbReference type="Gene3D" id="1.10.10.60">
    <property type="entry name" value="Homeodomain-like"/>
    <property type="match status" value="1"/>
</dbReference>
<keyword evidence="3 5" id="KW-0371">Homeobox</keyword>
<evidence type="ECO:0000256" key="8">
    <source>
        <dbReference type="SAM" id="MobiDB-lite"/>
    </source>
</evidence>
<feature type="domain" description="Homeobox" evidence="9">
    <location>
        <begin position="97"/>
        <end position="157"/>
    </location>
</feature>
<comment type="subcellular location">
    <subcellularLocation>
        <location evidence="1 5 6">Nucleus</location>
    </subcellularLocation>
</comment>
<dbReference type="InterPro" id="IPR001356">
    <property type="entry name" value="HD"/>
</dbReference>
<dbReference type="EMBL" id="JAUIZM010000002">
    <property type="protein sequence ID" value="KAK1398228.1"/>
    <property type="molecule type" value="Genomic_DNA"/>
</dbReference>
<reference evidence="10" key="2">
    <citation type="submission" date="2023-05" db="EMBL/GenBank/DDBJ databases">
        <authorList>
            <person name="Schelkunov M.I."/>
        </authorList>
    </citation>
    <scope>NUCLEOTIDE SEQUENCE</scope>
    <source>
        <strain evidence="10">Hsosn_3</strain>
        <tissue evidence="10">Leaf</tissue>
    </source>
</reference>
<feature type="coiled-coil region" evidence="7">
    <location>
        <begin position="149"/>
        <end position="190"/>
    </location>
</feature>
<evidence type="ECO:0000256" key="5">
    <source>
        <dbReference type="PROSITE-ProRule" id="PRU00108"/>
    </source>
</evidence>
<dbReference type="InterPro" id="IPR009057">
    <property type="entry name" value="Homeodomain-like_sf"/>
</dbReference>
<dbReference type="GO" id="GO:0000981">
    <property type="term" value="F:DNA-binding transcription factor activity, RNA polymerase II-specific"/>
    <property type="evidence" value="ECO:0007669"/>
    <property type="project" value="InterPro"/>
</dbReference>
<dbReference type="AlphaFoldDB" id="A0AAD8J6M9"/>
<sequence>MYLLWQGQIEMEQNSAPGRQEASLVGSGGIQNGGGYDDQGFTFAAGAVAAVAGAGGVAIGGAGGVSVGGGISVTGDAGAVGGGGGAGVAGPSSQSSIGKKRGNHRHSDQQINAMGAYYKDNQHPNKSQRNQLASSLGMNPDQVQFWFQNQCTQEKRKSKREENEAIRSELDVLRAQNPQYEEAIQLLAERNRLKLESIHTSEATELCKSTLARFIAGENLQNLPIFQDPQNPTTSQNPQNLSSTFHKTSP</sequence>
<feature type="DNA-binding region" description="Homeobox" evidence="5">
    <location>
        <begin position="99"/>
        <end position="158"/>
    </location>
</feature>
<dbReference type="PANTHER" id="PTHR45654:SF77">
    <property type="entry name" value="HOMEOBOX-LEUCINE ZIPPER PROTEIN MERISTEM L1"/>
    <property type="match status" value="1"/>
</dbReference>
<evidence type="ECO:0000259" key="9">
    <source>
        <dbReference type="PROSITE" id="PS50071"/>
    </source>
</evidence>
<keyword evidence="2 5" id="KW-0238">DNA-binding</keyword>
<dbReference type="SMART" id="SM00389">
    <property type="entry name" value="HOX"/>
    <property type="match status" value="1"/>
</dbReference>
<dbReference type="Pfam" id="PF00046">
    <property type="entry name" value="Homeodomain"/>
    <property type="match status" value="1"/>
</dbReference>
<dbReference type="InterPro" id="IPR042160">
    <property type="entry name" value="HD-Zip_IV"/>
</dbReference>
<keyword evidence="4 5" id="KW-0539">Nucleus</keyword>
<organism evidence="10 11">
    <name type="scientific">Heracleum sosnowskyi</name>
    <dbReference type="NCBI Taxonomy" id="360622"/>
    <lineage>
        <taxon>Eukaryota</taxon>
        <taxon>Viridiplantae</taxon>
        <taxon>Streptophyta</taxon>
        <taxon>Embryophyta</taxon>
        <taxon>Tracheophyta</taxon>
        <taxon>Spermatophyta</taxon>
        <taxon>Magnoliopsida</taxon>
        <taxon>eudicotyledons</taxon>
        <taxon>Gunneridae</taxon>
        <taxon>Pentapetalae</taxon>
        <taxon>asterids</taxon>
        <taxon>campanulids</taxon>
        <taxon>Apiales</taxon>
        <taxon>Apiaceae</taxon>
        <taxon>Apioideae</taxon>
        <taxon>apioid superclade</taxon>
        <taxon>Tordylieae</taxon>
        <taxon>Tordyliinae</taxon>
        <taxon>Heracleum</taxon>
    </lineage>
</organism>
<accession>A0AAD8J6M9</accession>
<proteinExistence type="predicted"/>
<keyword evidence="7" id="KW-0175">Coiled coil</keyword>
<comment type="caution">
    <text evidence="10">The sequence shown here is derived from an EMBL/GenBank/DDBJ whole genome shotgun (WGS) entry which is preliminary data.</text>
</comment>
<protein>
    <recommendedName>
        <fullName evidence="9">Homeobox domain-containing protein</fullName>
    </recommendedName>
</protein>
<dbReference type="InterPro" id="IPR017970">
    <property type="entry name" value="Homeobox_CS"/>
</dbReference>
<dbReference type="PROSITE" id="PS50071">
    <property type="entry name" value="HOMEOBOX_2"/>
    <property type="match status" value="1"/>
</dbReference>
<name>A0AAD8J6M9_9APIA</name>
<dbReference type="Proteomes" id="UP001237642">
    <property type="component" value="Unassembled WGS sequence"/>
</dbReference>
<evidence type="ECO:0000256" key="3">
    <source>
        <dbReference type="ARBA" id="ARBA00023155"/>
    </source>
</evidence>
<gene>
    <name evidence="10" type="ORF">POM88_008091</name>
</gene>
<evidence type="ECO:0000313" key="10">
    <source>
        <dbReference type="EMBL" id="KAK1398228.1"/>
    </source>
</evidence>
<evidence type="ECO:0000256" key="2">
    <source>
        <dbReference type="ARBA" id="ARBA00023125"/>
    </source>
</evidence>
<dbReference type="GO" id="GO:0005634">
    <property type="term" value="C:nucleus"/>
    <property type="evidence" value="ECO:0007669"/>
    <property type="project" value="UniProtKB-SubCell"/>
</dbReference>
<evidence type="ECO:0000256" key="4">
    <source>
        <dbReference type="ARBA" id="ARBA00023242"/>
    </source>
</evidence>
<evidence type="ECO:0000256" key="6">
    <source>
        <dbReference type="RuleBase" id="RU000682"/>
    </source>
</evidence>
<dbReference type="CDD" id="cd00086">
    <property type="entry name" value="homeodomain"/>
    <property type="match status" value="1"/>
</dbReference>
<dbReference type="PROSITE" id="PS00027">
    <property type="entry name" value="HOMEOBOX_1"/>
    <property type="match status" value="1"/>
</dbReference>
<evidence type="ECO:0000256" key="1">
    <source>
        <dbReference type="ARBA" id="ARBA00004123"/>
    </source>
</evidence>